<protein>
    <submittedName>
        <fullName evidence="2">Uncharacterized protein</fullName>
    </submittedName>
</protein>
<dbReference type="CDD" id="cd22935">
    <property type="entry name" value="SctA-like"/>
    <property type="match status" value="1"/>
</dbReference>
<evidence type="ECO:0000313" key="2">
    <source>
        <dbReference type="EMBL" id="KAK5582830.1"/>
    </source>
</evidence>
<accession>A0AAN7Z3B6</accession>
<gene>
    <name evidence="2" type="ORF">RB653_004418</name>
</gene>
<feature type="chain" id="PRO_5042958895" evidence="1">
    <location>
        <begin position="20"/>
        <end position="174"/>
    </location>
</feature>
<evidence type="ECO:0000313" key="3">
    <source>
        <dbReference type="Proteomes" id="UP001344447"/>
    </source>
</evidence>
<name>A0AAN7Z3B6_9MYCE</name>
<proteinExistence type="predicted"/>
<keyword evidence="3" id="KW-1185">Reference proteome</keyword>
<reference evidence="2 3" key="1">
    <citation type="submission" date="2023-11" db="EMBL/GenBank/DDBJ databases">
        <title>Dfirmibasis_genome.</title>
        <authorList>
            <person name="Edelbroek B."/>
            <person name="Kjellin J."/>
            <person name="Jerlstrom-Hultqvist J."/>
            <person name="Soderbom F."/>
        </authorList>
    </citation>
    <scope>NUCLEOTIDE SEQUENCE [LARGE SCALE GENOMIC DNA]</scope>
    <source>
        <strain evidence="2 3">TNS-C-14</strain>
    </source>
</reference>
<dbReference type="PANTHER" id="PTHR38742:SF5">
    <property type="entry name" value="SECRETED PROTEIN A"/>
    <property type="match status" value="1"/>
</dbReference>
<sequence>MRFLITLLAIFALFNCSLGNTATNAGEFLLGFAQGVEITLNSNSQACLSGVTSTLDEFQTAFQLIDSGFKSKSVNQVKTGITDLGLAIQQIPVDYEACKITQLVQEIEEIASKLSSGVDGIVDIILKEAVEIWEHKNDLSSDFKTAIADWKSSDFNGSGVAVGSIVGDLIQGAN</sequence>
<dbReference type="EMBL" id="JAVFKY010000001">
    <property type="protein sequence ID" value="KAK5582830.1"/>
    <property type="molecule type" value="Genomic_DNA"/>
</dbReference>
<feature type="signal peptide" evidence="1">
    <location>
        <begin position="1"/>
        <end position="19"/>
    </location>
</feature>
<organism evidence="2 3">
    <name type="scientific">Dictyostelium firmibasis</name>
    <dbReference type="NCBI Taxonomy" id="79012"/>
    <lineage>
        <taxon>Eukaryota</taxon>
        <taxon>Amoebozoa</taxon>
        <taxon>Evosea</taxon>
        <taxon>Eumycetozoa</taxon>
        <taxon>Dictyostelia</taxon>
        <taxon>Dictyosteliales</taxon>
        <taxon>Dictyosteliaceae</taxon>
        <taxon>Dictyostelium</taxon>
    </lineage>
</organism>
<evidence type="ECO:0000256" key="1">
    <source>
        <dbReference type="SAM" id="SignalP"/>
    </source>
</evidence>
<dbReference type="PANTHER" id="PTHR38742">
    <property type="entry name" value="PROTEIN GP17"/>
    <property type="match status" value="1"/>
</dbReference>
<keyword evidence="1" id="KW-0732">Signal</keyword>
<dbReference type="AlphaFoldDB" id="A0AAN7Z3B6"/>
<comment type="caution">
    <text evidence="2">The sequence shown here is derived from an EMBL/GenBank/DDBJ whole genome shotgun (WGS) entry which is preliminary data.</text>
</comment>
<dbReference type="Proteomes" id="UP001344447">
    <property type="component" value="Unassembled WGS sequence"/>
</dbReference>